<evidence type="ECO:0000313" key="2">
    <source>
        <dbReference type="EMBL" id="PRP82588.1"/>
    </source>
</evidence>
<reference evidence="2 3" key="1">
    <citation type="journal article" date="2018" name="Genome Biol. Evol.">
        <title>Multiple Roots of Fruiting Body Formation in Amoebozoa.</title>
        <authorList>
            <person name="Hillmann F."/>
            <person name="Forbes G."/>
            <person name="Novohradska S."/>
            <person name="Ferling I."/>
            <person name="Riege K."/>
            <person name="Groth M."/>
            <person name="Westermann M."/>
            <person name="Marz M."/>
            <person name="Spaller T."/>
            <person name="Winckler T."/>
            <person name="Schaap P."/>
            <person name="Glockner G."/>
        </authorList>
    </citation>
    <scope>NUCLEOTIDE SEQUENCE [LARGE SCALE GENOMIC DNA]</scope>
    <source>
        <strain evidence="2 3">Jena</strain>
    </source>
</reference>
<dbReference type="Proteomes" id="UP000241769">
    <property type="component" value="Unassembled WGS sequence"/>
</dbReference>
<keyword evidence="3" id="KW-1185">Reference proteome</keyword>
<dbReference type="InParanoid" id="A0A2P6NF76"/>
<evidence type="ECO:0000259" key="1">
    <source>
        <dbReference type="Pfam" id="PF15007"/>
    </source>
</evidence>
<dbReference type="InterPro" id="IPR029157">
    <property type="entry name" value="CEP44_CC"/>
</dbReference>
<sequence length="172" mass="19609">MELIRGTSSNVELSVKGIITYCGQCGHQSIARKWIEVTQASMAFDSNLLEALDQLSERIATVLFVDDLDIEGIASGRCESFTPIFSYVISRFSKPLFLLFSDLHLDRFEPSDTYKILHFVYIISTTIFHLKPALPMNDFVSEDPIHTLDKIEFTDDFKSESQHDTNQEPIPR</sequence>
<organism evidence="2 3">
    <name type="scientific">Planoprotostelium fungivorum</name>
    <dbReference type="NCBI Taxonomy" id="1890364"/>
    <lineage>
        <taxon>Eukaryota</taxon>
        <taxon>Amoebozoa</taxon>
        <taxon>Evosea</taxon>
        <taxon>Variosea</taxon>
        <taxon>Cavosteliida</taxon>
        <taxon>Cavosteliaceae</taxon>
        <taxon>Planoprotostelium</taxon>
    </lineage>
</organism>
<dbReference type="Pfam" id="PF15007">
    <property type="entry name" value="CEP44"/>
    <property type="match status" value="1"/>
</dbReference>
<proteinExistence type="predicted"/>
<comment type="caution">
    <text evidence="2">The sequence shown here is derived from an EMBL/GenBank/DDBJ whole genome shotgun (WGS) entry which is preliminary data.</text>
</comment>
<accession>A0A2P6NF76</accession>
<dbReference type="AlphaFoldDB" id="A0A2P6NF76"/>
<gene>
    <name evidence="2" type="ORF">PROFUN_04893</name>
</gene>
<protein>
    <recommendedName>
        <fullName evidence="1">Centrosomal CEP44 domain-containing protein</fullName>
    </recommendedName>
</protein>
<dbReference type="EMBL" id="MDYQ01000100">
    <property type="protein sequence ID" value="PRP82588.1"/>
    <property type="molecule type" value="Genomic_DNA"/>
</dbReference>
<evidence type="ECO:0000313" key="3">
    <source>
        <dbReference type="Proteomes" id="UP000241769"/>
    </source>
</evidence>
<feature type="domain" description="Centrosomal CEP44" evidence="1">
    <location>
        <begin position="50"/>
        <end position="143"/>
    </location>
</feature>
<name>A0A2P6NF76_9EUKA</name>